<evidence type="ECO:0000256" key="5">
    <source>
        <dbReference type="ARBA" id="ARBA00023125"/>
    </source>
</evidence>
<dbReference type="GO" id="GO:0003677">
    <property type="term" value="F:DNA binding"/>
    <property type="evidence" value="ECO:0007669"/>
    <property type="project" value="UniProtKB-KW"/>
</dbReference>
<dbReference type="GO" id="GO:0006351">
    <property type="term" value="P:DNA-templated transcription"/>
    <property type="evidence" value="ECO:0007669"/>
    <property type="project" value="InterPro"/>
</dbReference>
<keyword evidence="2" id="KW-0479">Metal-binding</keyword>
<keyword evidence="6" id="KW-0804">Transcription</keyword>
<evidence type="ECO:0000256" key="6">
    <source>
        <dbReference type="ARBA" id="ARBA00023163"/>
    </source>
</evidence>
<dbReference type="GO" id="GO:0008270">
    <property type="term" value="F:zinc ion binding"/>
    <property type="evidence" value="ECO:0007669"/>
    <property type="project" value="InterPro"/>
</dbReference>
<proteinExistence type="predicted"/>
<dbReference type="InterPro" id="IPR007219">
    <property type="entry name" value="XnlR_reg_dom"/>
</dbReference>
<dbReference type="CDD" id="cd12148">
    <property type="entry name" value="fungal_TF_MHR"/>
    <property type="match status" value="1"/>
</dbReference>
<organism evidence="9 10">
    <name type="scientific">Setomelanomma holmii</name>
    <dbReference type="NCBI Taxonomy" id="210430"/>
    <lineage>
        <taxon>Eukaryota</taxon>
        <taxon>Fungi</taxon>
        <taxon>Dikarya</taxon>
        <taxon>Ascomycota</taxon>
        <taxon>Pezizomycotina</taxon>
        <taxon>Dothideomycetes</taxon>
        <taxon>Pleosporomycetidae</taxon>
        <taxon>Pleosporales</taxon>
        <taxon>Pleosporineae</taxon>
        <taxon>Phaeosphaeriaceae</taxon>
        <taxon>Setomelanomma</taxon>
    </lineage>
</organism>
<dbReference type="SUPFAM" id="SSF57701">
    <property type="entry name" value="Zn2/Cys6 DNA-binding domain"/>
    <property type="match status" value="1"/>
</dbReference>
<evidence type="ECO:0000256" key="7">
    <source>
        <dbReference type="ARBA" id="ARBA00023242"/>
    </source>
</evidence>
<protein>
    <recommendedName>
        <fullName evidence="8">Zn(2)-C6 fungal-type domain-containing protein</fullName>
    </recommendedName>
</protein>
<evidence type="ECO:0000313" key="10">
    <source>
        <dbReference type="Proteomes" id="UP000799777"/>
    </source>
</evidence>
<evidence type="ECO:0000256" key="3">
    <source>
        <dbReference type="ARBA" id="ARBA00022833"/>
    </source>
</evidence>
<dbReference type="InterPro" id="IPR001138">
    <property type="entry name" value="Zn2Cys6_DnaBD"/>
</dbReference>
<dbReference type="OrthoDB" id="2154091at2759"/>
<dbReference type="GO" id="GO:0000981">
    <property type="term" value="F:DNA-binding transcription factor activity, RNA polymerase II-specific"/>
    <property type="evidence" value="ECO:0007669"/>
    <property type="project" value="InterPro"/>
</dbReference>
<dbReference type="InterPro" id="IPR036864">
    <property type="entry name" value="Zn2-C6_fun-type_DNA-bd_sf"/>
</dbReference>
<gene>
    <name evidence="9" type="ORF">EK21DRAFT_101214</name>
</gene>
<keyword evidence="7" id="KW-0539">Nucleus</keyword>
<keyword evidence="5" id="KW-0238">DNA-binding</keyword>
<dbReference type="SMART" id="SM00066">
    <property type="entry name" value="GAL4"/>
    <property type="match status" value="1"/>
</dbReference>
<dbReference type="GO" id="GO:0005634">
    <property type="term" value="C:nucleus"/>
    <property type="evidence" value="ECO:0007669"/>
    <property type="project" value="UniProtKB-SubCell"/>
</dbReference>
<dbReference type="Gene3D" id="4.10.240.10">
    <property type="entry name" value="Zn(2)-C6 fungal-type DNA-binding domain"/>
    <property type="match status" value="1"/>
</dbReference>
<dbReference type="Pfam" id="PF00172">
    <property type="entry name" value="Zn_clus"/>
    <property type="match status" value="1"/>
</dbReference>
<dbReference type="Pfam" id="PF04082">
    <property type="entry name" value="Fungal_trans"/>
    <property type="match status" value="1"/>
</dbReference>
<comment type="caution">
    <text evidence="9">The sequence shown here is derived from an EMBL/GenBank/DDBJ whole genome shotgun (WGS) entry which is preliminary data.</text>
</comment>
<dbReference type="AlphaFoldDB" id="A0A9P4LM95"/>
<feature type="domain" description="Zn(2)-C6 fungal-type" evidence="8">
    <location>
        <begin position="26"/>
        <end position="55"/>
    </location>
</feature>
<evidence type="ECO:0000259" key="8">
    <source>
        <dbReference type="PROSITE" id="PS50048"/>
    </source>
</evidence>
<keyword evidence="3" id="KW-0862">Zinc</keyword>
<evidence type="ECO:0000256" key="2">
    <source>
        <dbReference type="ARBA" id="ARBA00022723"/>
    </source>
</evidence>
<dbReference type="PROSITE" id="PS50048">
    <property type="entry name" value="ZN2_CY6_FUNGAL_2"/>
    <property type="match status" value="1"/>
</dbReference>
<dbReference type="EMBL" id="ML978201">
    <property type="protein sequence ID" value="KAF2029447.1"/>
    <property type="molecule type" value="Genomic_DNA"/>
</dbReference>
<evidence type="ECO:0000256" key="4">
    <source>
        <dbReference type="ARBA" id="ARBA00023015"/>
    </source>
</evidence>
<dbReference type="CDD" id="cd00067">
    <property type="entry name" value="GAL4"/>
    <property type="match status" value="1"/>
</dbReference>
<dbReference type="Proteomes" id="UP000799777">
    <property type="component" value="Unassembled WGS sequence"/>
</dbReference>
<dbReference type="PANTHER" id="PTHR31313:SF81">
    <property type="entry name" value="TY1 ENHANCER ACTIVATOR"/>
    <property type="match status" value="1"/>
</dbReference>
<dbReference type="InterPro" id="IPR051615">
    <property type="entry name" value="Transcr_Regulatory_Elem"/>
</dbReference>
<comment type="subcellular location">
    <subcellularLocation>
        <location evidence="1">Nucleus</location>
    </subcellularLocation>
</comment>
<sequence length="559" mass="63610">MNQPVGGDTTDQASTQSRIGEVVVVSCEQCPQRKVKCDRRKPCSRCLRAKEECVVLGTGERSRPTSKKYIRVLENKISTLEQFISRLATADEATRILLLNNSPSLSTSPKVQSPLGHRVTRTTIYQGLNGAVPSVSTTREGRMCKHSTSTCTQFYGGTSLFQMDILTQFGNAEHFSFHPKDETCPKLIANFFQNCYPFNMHVYREWFLRDYHAGQGPYYFDTLLFTICAAGALITPDSSQQHTFELFFRKAEAMGSASSMDREILRRVYWAVFITNKQLSMYFSRPPALYPQEADVKNTIRIPYPDEWKHLLDLYICKGTSSTAFEDGIPLVACWVHRVELAKILHVMIVDRQQPSLLSRGVQQVHDSLVRWLTSLPQKLQWSHWTVGQIPSYVLHLHLLFHTTMIVLHRPPRKDFDDESVNDGEGNYKTHYSFDFLPLDFVRTLALAAEVVMMRRGHDSIQHAYPCVQNIRKSVVLSMQAGQVSDVEEQAEGADRLDIDLMDLFQPGEGPFPGLNWDTGDGGSVNSAELGFLVTDHFLNEHYAWGMGHWIRICWLEGR</sequence>
<dbReference type="PANTHER" id="PTHR31313">
    <property type="entry name" value="TY1 ENHANCER ACTIVATOR"/>
    <property type="match status" value="1"/>
</dbReference>
<keyword evidence="10" id="KW-1185">Reference proteome</keyword>
<keyword evidence="4" id="KW-0805">Transcription regulation</keyword>
<reference evidence="9" key="1">
    <citation type="journal article" date="2020" name="Stud. Mycol.">
        <title>101 Dothideomycetes genomes: a test case for predicting lifestyles and emergence of pathogens.</title>
        <authorList>
            <person name="Haridas S."/>
            <person name="Albert R."/>
            <person name="Binder M."/>
            <person name="Bloem J."/>
            <person name="Labutti K."/>
            <person name="Salamov A."/>
            <person name="Andreopoulos B."/>
            <person name="Baker S."/>
            <person name="Barry K."/>
            <person name="Bills G."/>
            <person name="Bluhm B."/>
            <person name="Cannon C."/>
            <person name="Castanera R."/>
            <person name="Culley D."/>
            <person name="Daum C."/>
            <person name="Ezra D."/>
            <person name="Gonzalez J."/>
            <person name="Henrissat B."/>
            <person name="Kuo A."/>
            <person name="Liang C."/>
            <person name="Lipzen A."/>
            <person name="Lutzoni F."/>
            <person name="Magnuson J."/>
            <person name="Mondo S."/>
            <person name="Nolan M."/>
            <person name="Ohm R."/>
            <person name="Pangilinan J."/>
            <person name="Park H.-J."/>
            <person name="Ramirez L."/>
            <person name="Alfaro M."/>
            <person name="Sun H."/>
            <person name="Tritt A."/>
            <person name="Yoshinaga Y."/>
            <person name="Zwiers L.-H."/>
            <person name="Turgeon B."/>
            <person name="Goodwin S."/>
            <person name="Spatafora J."/>
            <person name="Crous P."/>
            <person name="Grigoriev I."/>
        </authorList>
    </citation>
    <scope>NUCLEOTIDE SEQUENCE</scope>
    <source>
        <strain evidence="9">CBS 110217</strain>
    </source>
</reference>
<evidence type="ECO:0000256" key="1">
    <source>
        <dbReference type="ARBA" id="ARBA00004123"/>
    </source>
</evidence>
<evidence type="ECO:0000313" key="9">
    <source>
        <dbReference type="EMBL" id="KAF2029447.1"/>
    </source>
</evidence>
<name>A0A9P4LM95_9PLEO</name>
<accession>A0A9P4LM95</accession>